<feature type="coiled-coil region" evidence="10">
    <location>
        <begin position="271"/>
        <end position="320"/>
    </location>
</feature>
<dbReference type="Pfam" id="PF26002">
    <property type="entry name" value="Beta-barrel_AprE"/>
    <property type="match status" value="1"/>
</dbReference>
<evidence type="ECO:0000256" key="2">
    <source>
        <dbReference type="ARBA" id="ARBA00009477"/>
    </source>
</evidence>
<dbReference type="InterPro" id="IPR050739">
    <property type="entry name" value="MFP"/>
</dbReference>
<feature type="domain" description="AprE-like beta-barrel" evidence="12">
    <location>
        <begin position="362"/>
        <end position="451"/>
    </location>
</feature>
<dbReference type="InterPro" id="IPR006144">
    <property type="entry name" value="Secretion_HlyD_CS"/>
</dbReference>
<dbReference type="PRINTS" id="PR01490">
    <property type="entry name" value="RTXTOXIND"/>
</dbReference>
<keyword evidence="14" id="KW-1185">Reference proteome</keyword>
<evidence type="ECO:0000256" key="9">
    <source>
        <dbReference type="RuleBase" id="RU365093"/>
    </source>
</evidence>
<dbReference type="RefSeq" id="WP_251932507.1">
    <property type="nucleotide sequence ID" value="NZ_CP098747.1"/>
</dbReference>
<dbReference type="InterPro" id="IPR010129">
    <property type="entry name" value="T1SS_HlyD"/>
</dbReference>
<keyword evidence="6 9" id="KW-0812">Transmembrane</keyword>
<accession>A0ABY4VYG6</accession>
<keyword evidence="8 9" id="KW-0472">Membrane</keyword>
<feature type="domain" description="AprE-like long alpha-helical hairpin" evidence="11">
    <location>
        <begin position="135"/>
        <end position="318"/>
    </location>
</feature>
<dbReference type="NCBIfam" id="TIGR01843">
    <property type="entry name" value="type_I_hlyD"/>
    <property type="match status" value="1"/>
</dbReference>
<keyword evidence="10" id="KW-0175">Coiled coil</keyword>
<sequence>MTSSWGALKMFEGIRRIATVWREAKKADDARIKIKRQRQDYEFLPAVIEVMETPASPVGRTVMLSIGAFLLIAALWAWFGKIDVVASASGKVIPTDYVKYIQSSEIGVVRAIHVRNGQSVGKGDVLIELDPTDSSADLDRLRQERMTSALEIARLVALLNPKSDPAKLFVPPKGATADQISLQRRRIDNEITEDKTRISYYKQEGARLKAQLRVAEARIEKLRTTLPYIEQQVEAIATLEKKGFASKLRLLELQQVQVESEQDIATELAGMHEARSAIKASAQELAREEAEIRSNRLDELVEAERQMKAVTQELLKAERRSSLRLLTAPVAGTVQQLSIHTVGGVVEAAKPLMIIVPKDSKLEVEAKVLNRDIGFVKVGQNAEIKLEAFPYTKYGVINGRVLHISGDAIADEQLGLVYDARIEMSADAIQVQDKMVNLTAGMATTVEVKTGDRRVLEYILTPLLRYKAEALRER</sequence>
<keyword evidence="4 9" id="KW-1003">Cell membrane</keyword>
<evidence type="ECO:0000256" key="6">
    <source>
        <dbReference type="ARBA" id="ARBA00022692"/>
    </source>
</evidence>
<evidence type="ECO:0000259" key="11">
    <source>
        <dbReference type="Pfam" id="PF25994"/>
    </source>
</evidence>
<keyword evidence="5 9" id="KW-0997">Cell inner membrane</keyword>
<evidence type="ECO:0000259" key="12">
    <source>
        <dbReference type="Pfam" id="PF26002"/>
    </source>
</evidence>
<evidence type="ECO:0000256" key="4">
    <source>
        <dbReference type="ARBA" id="ARBA00022475"/>
    </source>
</evidence>
<organism evidence="13 14">
    <name type="scientific">Sneathiella marina</name>
    <dbReference type="NCBI Taxonomy" id="2950108"/>
    <lineage>
        <taxon>Bacteria</taxon>
        <taxon>Pseudomonadati</taxon>
        <taxon>Pseudomonadota</taxon>
        <taxon>Alphaproteobacteria</taxon>
        <taxon>Sneathiellales</taxon>
        <taxon>Sneathiellaceae</taxon>
        <taxon>Sneathiella</taxon>
    </lineage>
</organism>
<evidence type="ECO:0000256" key="1">
    <source>
        <dbReference type="ARBA" id="ARBA00004377"/>
    </source>
</evidence>
<dbReference type="InterPro" id="IPR058781">
    <property type="entry name" value="HH_AprE-like"/>
</dbReference>
<evidence type="ECO:0000256" key="3">
    <source>
        <dbReference type="ARBA" id="ARBA00022448"/>
    </source>
</evidence>
<proteinExistence type="inferred from homology"/>
<name>A0ABY4VYG6_9PROT</name>
<evidence type="ECO:0000313" key="13">
    <source>
        <dbReference type="EMBL" id="USG59737.1"/>
    </source>
</evidence>
<dbReference type="PANTHER" id="PTHR30386">
    <property type="entry name" value="MEMBRANE FUSION SUBUNIT OF EMRAB-TOLC MULTIDRUG EFFLUX PUMP"/>
    <property type="match status" value="1"/>
</dbReference>
<gene>
    <name evidence="13" type="ORF">NBZ79_11165</name>
</gene>
<evidence type="ECO:0000256" key="10">
    <source>
        <dbReference type="SAM" id="Coils"/>
    </source>
</evidence>
<dbReference type="PANTHER" id="PTHR30386:SF27">
    <property type="entry name" value="MEMBRANE FUSION PROTEIN (MFP) FAMILY PROTEIN"/>
    <property type="match status" value="1"/>
</dbReference>
<dbReference type="Proteomes" id="UP001056291">
    <property type="component" value="Chromosome"/>
</dbReference>
<keyword evidence="7 9" id="KW-1133">Transmembrane helix</keyword>
<evidence type="ECO:0000256" key="8">
    <source>
        <dbReference type="ARBA" id="ARBA00023136"/>
    </source>
</evidence>
<dbReference type="InterPro" id="IPR058982">
    <property type="entry name" value="Beta-barrel_AprE"/>
</dbReference>
<dbReference type="EMBL" id="CP098747">
    <property type="protein sequence ID" value="USG59737.1"/>
    <property type="molecule type" value="Genomic_DNA"/>
</dbReference>
<feature type="transmembrane region" description="Helical" evidence="9">
    <location>
        <begin position="61"/>
        <end position="79"/>
    </location>
</feature>
<keyword evidence="3 9" id="KW-0813">Transport</keyword>
<comment type="subcellular location">
    <subcellularLocation>
        <location evidence="1 9">Cell inner membrane</location>
        <topology evidence="1 9">Single-pass membrane protein</topology>
    </subcellularLocation>
</comment>
<protein>
    <recommendedName>
        <fullName evidence="9">Membrane fusion protein (MFP) family protein</fullName>
    </recommendedName>
</protein>
<dbReference type="Gene3D" id="2.40.50.100">
    <property type="match status" value="1"/>
</dbReference>
<evidence type="ECO:0000313" key="14">
    <source>
        <dbReference type="Proteomes" id="UP001056291"/>
    </source>
</evidence>
<evidence type="ECO:0000256" key="5">
    <source>
        <dbReference type="ARBA" id="ARBA00022519"/>
    </source>
</evidence>
<dbReference type="PROSITE" id="PS00543">
    <property type="entry name" value="HLYD_FAMILY"/>
    <property type="match status" value="1"/>
</dbReference>
<reference evidence="13" key="1">
    <citation type="submission" date="2022-06" db="EMBL/GenBank/DDBJ databases">
        <title>Sneathiella actinostolidae sp. nov., isolated from a sea anemonein the Western Pacific Ocean.</title>
        <authorList>
            <person name="Wei M.J."/>
        </authorList>
    </citation>
    <scope>NUCLEOTIDE SEQUENCE</scope>
    <source>
        <strain evidence="13">PHK-P5</strain>
    </source>
</reference>
<dbReference type="Pfam" id="PF25994">
    <property type="entry name" value="HH_AprE"/>
    <property type="match status" value="1"/>
</dbReference>
<dbReference type="Gene3D" id="2.40.30.170">
    <property type="match status" value="1"/>
</dbReference>
<comment type="similarity">
    <text evidence="2 9">Belongs to the membrane fusion protein (MFP) (TC 8.A.1) family.</text>
</comment>
<evidence type="ECO:0000256" key="7">
    <source>
        <dbReference type="ARBA" id="ARBA00022989"/>
    </source>
</evidence>